<dbReference type="Proteomes" id="UP000219799">
    <property type="component" value="Chromosome 3"/>
</dbReference>
<feature type="region of interest" description="Disordered" evidence="1">
    <location>
        <begin position="1870"/>
        <end position="1904"/>
    </location>
</feature>
<name>A0A1C3KAA1_PLAMA</name>
<evidence type="ECO:0000313" key="2">
    <source>
        <dbReference type="EMBL" id="SBT70400.1"/>
    </source>
</evidence>
<feature type="compositionally biased region" description="Low complexity" evidence="1">
    <location>
        <begin position="619"/>
        <end position="693"/>
    </location>
</feature>
<feature type="region of interest" description="Disordered" evidence="1">
    <location>
        <begin position="604"/>
        <end position="696"/>
    </location>
</feature>
<proteinExistence type="predicted"/>
<protein>
    <submittedName>
        <fullName evidence="2">Uncharacterized protein</fullName>
    </submittedName>
</protein>
<accession>A0A1C3KAA1</accession>
<dbReference type="VEuPathDB" id="PlasmoDB:PmUG01_03021800"/>
<gene>
    <name evidence="2" type="primary">PmlGA01_030013500</name>
    <name evidence="2" type="ORF">PMLGA01_030013500</name>
</gene>
<evidence type="ECO:0000313" key="3">
    <source>
        <dbReference type="Proteomes" id="UP000219799"/>
    </source>
</evidence>
<feature type="compositionally biased region" description="Basic residues" evidence="1">
    <location>
        <begin position="1"/>
        <end position="22"/>
    </location>
</feature>
<dbReference type="EMBL" id="LT594491">
    <property type="protein sequence ID" value="SBT70400.1"/>
    <property type="molecule type" value="Genomic_DNA"/>
</dbReference>
<reference evidence="2 3" key="1">
    <citation type="submission" date="2016-06" db="EMBL/GenBank/DDBJ databases">
        <authorList>
            <consortium name="Pathogen Informatics"/>
        </authorList>
    </citation>
    <scope>NUCLEOTIDE SEQUENCE [LARGE SCALE GENOMIC DNA]</scope>
    <source>
        <strain evidence="2">PmlGA01</strain>
    </source>
</reference>
<organism evidence="2 3">
    <name type="scientific">Plasmodium malariae</name>
    <dbReference type="NCBI Taxonomy" id="5858"/>
    <lineage>
        <taxon>Eukaryota</taxon>
        <taxon>Sar</taxon>
        <taxon>Alveolata</taxon>
        <taxon>Apicomplexa</taxon>
        <taxon>Aconoidasida</taxon>
        <taxon>Haemosporida</taxon>
        <taxon>Plasmodiidae</taxon>
        <taxon>Plasmodium</taxon>
        <taxon>Plasmodium (Plasmodium)</taxon>
    </lineage>
</organism>
<feature type="region of interest" description="Disordered" evidence="1">
    <location>
        <begin position="1"/>
        <end position="25"/>
    </location>
</feature>
<sequence>MKTHADHRKNNKDRKKKKKKKRSEYVDMSYSNKSKVNIKNIKTLYSIFSYTDKNTNYQDEEEENDKFANNILKRHARRNRKSLYYNNGKETILNKINYNNLSSFINNDTYNNCIREVLNDTDREIDLVFNSNIDLYHSDKNPSNDTPFFNNGKGVLKDKSIYDQRKESILNGGNRFSQILYFENVKGYKAFNSNSGKNCSIGSGIKDNIGRSIKRRSNSSRKGNRAVNETYKTDEERIWDALDYPFVGSGMRGKDKEKEKEGKLCKKSSVQENCSHNIFPQHSFFHFSDESLSNEYESDFGESFRKNSFEGTHKVQDSDMYPYFDILSLDSNSGRKKSAILHDFDQAKNENSKDIEFFPVDSWEKIDIIKLNEANHFNNVLSDCSEIKTSEDEKIDVIIKAGVNDKYYIHEEENLKEFNEFQVKSNVEISKEKEKENDENVFSSYVFLEQLNEDLLLSDLASGRRKGVDVHFYHDNLKDDKGINTKDYIPTVNIKEKDEEGKQKKGISISSEIYYNEKEYNSLPISTEEDHWKDHKLDAFFFENEAKDSLLLDPITDRKIKKKGMKMRSEAGLEAGWEKASIFFENFSKNVSVPSNRVSACPIRNNEIDEKKKNKKNKNNNNSSSYNNNSSSYNNNSSSYNNNSSSYNNNSSSYNNNSSRYNNNCSSYNNNSSSYNNNSSSYNNNSSSYNNNNTMNDVYKSNYDDVNLVNSTECALYNSKLCSPSSTFNHWDNCTNMMSYTPVNIAHNDVSFGSIGSEKMNLFHLNVNDVKEDYFEEVFLHEGEMNSDTVCTHDDLFSYEEKGVSSDIDINIGANISKETDTKGSLFSSEQTLFDDKMVINMDCLKKHMNDFFIFDHNQSIDSTNGLDKSMYDVNADKKKAANGKITPFTELTSLNDNFFFPSEGLKEEKDVFTSITGPFGQMQFQHSALDEGVGKREQFPHNVHDGAFKEGKQSDWHIEQQTDRHIEQQTDRHIELQTDRHIEQQTDRHIEQQTNPADVEIPLDEVHCSPTHSDVFSFLQEGEEVRMDGVVEEKKEMQMRFISRTNRNSIVMEKEKNDDEDIVKQSLQKGIECKDGTYMCLNNVDHYMKRKHTELGTDCESNAFLEIIEEIENISKDIIGNNMNDEIFLENETGNFSSCISIDAEKDNCNEERVLRDELRGTLYVNRCMSNSSSYQFKKTENASSNEIHLSDKRYDDIHLYFDHLNKLNRRSITGEADHSLDKDKKPNVEIHTVNKKQGSTTSKWEKIDKKTHVDGMIKMNNQVDYKNRSVNFDSFFLNQKKKTEEGRLHIKSNILPNEQELKFYESIYNILMNKEYIESFRVIEENADSNCRDIDIFNFQIYLKRVKNIMKRGFIDMYDYTDYTHILIDDIFYMNIKEFFLFNIYIVNINKCINRKNVLINNISNTHNFINDFYNKYEKVLTQDEFYKNISYSLYFLVFINLLVEMSYKLLCCVKKVNPNELLKRVISYIQEEKMMHVLIETYSYLYHIYEVLTKRTLDEKRKKKVIKIIRKSKSFKLVSKYIFKINNSCFHLLLFFLPLSVPPFKNKTNISEYLLNYFLKNINKIIFKYIKDENGSKAFHVERTHAQDGIVHLKKSYPRRENNTKEEVVYDGKRLTSEDGGTPTRVNYNNDSYLKEKGKGTKDYEINKCILKRQAKNELNKTDKRYTNKWEKFEQQPLLCKNIGNLLNKNIKGIIDNIVKNNKKNICLLKIKKLEQLFLYCFQQNNNEKPTNNLISVLTDIHINEKIEHIENILELYIKKNIYFYHTFFKRIIPIVNSITNIFEDLETLFSLYINYKIKKRKKLFYFYDPWLSNYDTFLSFTQLDAMKVADDHVHATLFPHQKEKCGKKKKKKKKGYSGKMQLEVAHEGVESGQTENENVERKEGKKEEEKEKDVDADKDDDEHVNEMLCQSTCEAEDFIGDFKTMDKNFVTNNIFHDIKNFYDIKNISHILSYVASEKNTHKSEYKYRSNLSENKLKEYYSYILKLCYDERYIKINTRALKCLFFNLYYS</sequence>
<feature type="compositionally biased region" description="Basic and acidic residues" evidence="1">
    <location>
        <begin position="1882"/>
        <end position="1899"/>
    </location>
</feature>
<evidence type="ECO:0000256" key="1">
    <source>
        <dbReference type="SAM" id="MobiDB-lite"/>
    </source>
</evidence>